<keyword evidence="2" id="KW-1185">Reference proteome</keyword>
<dbReference type="Proteomes" id="UP000554482">
    <property type="component" value="Unassembled WGS sequence"/>
</dbReference>
<comment type="caution">
    <text evidence="1">The sequence shown here is derived from an EMBL/GenBank/DDBJ whole genome shotgun (WGS) entry which is preliminary data.</text>
</comment>
<evidence type="ECO:0000313" key="1">
    <source>
        <dbReference type="EMBL" id="KAF5184366.1"/>
    </source>
</evidence>
<gene>
    <name evidence="1" type="ORF">FRX31_026046</name>
</gene>
<proteinExistence type="predicted"/>
<evidence type="ECO:0000313" key="2">
    <source>
        <dbReference type="Proteomes" id="UP000554482"/>
    </source>
</evidence>
<protein>
    <submittedName>
        <fullName evidence="1">Uncharacterized protein</fullName>
    </submittedName>
</protein>
<dbReference type="AlphaFoldDB" id="A0A7J6VGX9"/>
<reference evidence="1 2" key="1">
    <citation type="submission" date="2020-06" db="EMBL/GenBank/DDBJ databases">
        <title>Transcriptomic and genomic resources for Thalictrum thalictroides and T. hernandezii: Facilitating candidate gene discovery in an emerging model plant lineage.</title>
        <authorList>
            <person name="Arias T."/>
            <person name="Riano-Pachon D.M."/>
            <person name="Di Stilio V.S."/>
        </authorList>
    </citation>
    <scope>NUCLEOTIDE SEQUENCE [LARGE SCALE GENOMIC DNA]</scope>
    <source>
        <strain evidence="2">cv. WT478/WT964</strain>
        <tissue evidence="1">Leaves</tissue>
    </source>
</reference>
<feature type="non-terminal residue" evidence="1">
    <location>
        <position position="92"/>
    </location>
</feature>
<dbReference type="EMBL" id="JABWDY010032207">
    <property type="protein sequence ID" value="KAF5184366.1"/>
    <property type="molecule type" value="Genomic_DNA"/>
</dbReference>
<name>A0A7J6VGX9_THATH</name>
<sequence length="92" mass="10300">MVNECSILEEGDDQVAIVSKDMRHLSLAFGDLTPVTILHSLSKSCPFLRTCLIRSRSPKAIVYENLHCLRALDLGEVNISDELVPLEKIKHL</sequence>
<accession>A0A7J6VGX9</accession>
<organism evidence="1 2">
    <name type="scientific">Thalictrum thalictroides</name>
    <name type="common">Rue-anemone</name>
    <name type="synonym">Anemone thalictroides</name>
    <dbReference type="NCBI Taxonomy" id="46969"/>
    <lineage>
        <taxon>Eukaryota</taxon>
        <taxon>Viridiplantae</taxon>
        <taxon>Streptophyta</taxon>
        <taxon>Embryophyta</taxon>
        <taxon>Tracheophyta</taxon>
        <taxon>Spermatophyta</taxon>
        <taxon>Magnoliopsida</taxon>
        <taxon>Ranunculales</taxon>
        <taxon>Ranunculaceae</taxon>
        <taxon>Thalictroideae</taxon>
        <taxon>Thalictrum</taxon>
    </lineage>
</organism>